<sequence>MKKALKLYGLLIVCLTIITITFLIQDSLCEFFFINKDVMIFSKLSCARS</sequence>
<dbReference type="InterPro" id="IPR000021">
    <property type="entry name" value="Hok/gef_toxin"/>
</dbReference>
<keyword evidence="3" id="KW-1003">Cell membrane</keyword>
<dbReference type="RefSeq" id="WP_367594661.1">
    <property type="nucleotide sequence ID" value="NZ_JBFMVT010000002.1"/>
</dbReference>
<gene>
    <name evidence="10" type="ORF">AB1E22_06785</name>
</gene>
<evidence type="ECO:0000256" key="1">
    <source>
        <dbReference type="ARBA" id="ARBA00004377"/>
    </source>
</evidence>
<keyword evidence="4" id="KW-0997">Cell inner membrane</keyword>
<evidence type="ECO:0000256" key="4">
    <source>
        <dbReference type="ARBA" id="ARBA00022519"/>
    </source>
</evidence>
<keyword evidence="7 9" id="KW-1133">Transmembrane helix</keyword>
<keyword evidence="5" id="KW-1277">Toxin-antitoxin system</keyword>
<keyword evidence="11" id="KW-1185">Reference proteome</keyword>
<dbReference type="Pfam" id="PF01848">
    <property type="entry name" value="HOK_GEF"/>
    <property type="match status" value="1"/>
</dbReference>
<proteinExistence type="inferred from homology"/>
<evidence type="ECO:0000256" key="3">
    <source>
        <dbReference type="ARBA" id="ARBA00022475"/>
    </source>
</evidence>
<organism evidence="10 11">
    <name type="scientific">Buttiauxella gaviniae</name>
    <dbReference type="NCBI Taxonomy" id="82990"/>
    <lineage>
        <taxon>Bacteria</taxon>
        <taxon>Pseudomonadati</taxon>
        <taxon>Pseudomonadota</taxon>
        <taxon>Gammaproteobacteria</taxon>
        <taxon>Enterobacterales</taxon>
        <taxon>Enterobacteriaceae</taxon>
        <taxon>Buttiauxella</taxon>
    </lineage>
</organism>
<comment type="caution">
    <text evidence="10">The sequence shown here is derived from an EMBL/GenBank/DDBJ whole genome shotgun (WGS) entry which is preliminary data.</text>
</comment>
<dbReference type="Proteomes" id="UP001555342">
    <property type="component" value="Unassembled WGS sequence"/>
</dbReference>
<evidence type="ECO:0000256" key="6">
    <source>
        <dbReference type="ARBA" id="ARBA00022692"/>
    </source>
</evidence>
<evidence type="ECO:0000256" key="8">
    <source>
        <dbReference type="ARBA" id="ARBA00023136"/>
    </source>
</evidence>
<protein>
    <submittedName>
        <fullName evidence="10">Hok/Gef family protein</fullName>
    </submittedName>
</protein>
<reference evidence="10 11" key="1">
    <citation type="submission" date="2024-07" db="EMBL/GenBank/DDBJ databases">
        <authorList>
            <person name="Wang L."/>
        </authorList>
    </citation>
    <scope>NUCLEOTIDE SEQUENCE [LARGE SCALE GENOMIC DNA]</scope>
    <source>
        <strain evidence="10 11">WL359</strain>
    </source>
</reference>
<evidence type="ECO:0000313" key="11">
    <source>
        <dbReference type="Proteomes" id="UP001555342"/>
    </source>
</evidence>
<evidence type="ECO:0000313" key="10">
    <source>
        <dbReference type="EMBL" id="MEW7312418.1"/>
    </source>
</evidence>
<feature type="transmembrane region" description="Helical" evidence="9">
    <location>
        <begin position="7"/>
        <end position="24"/>
    </location>
</feature>
<evidence type="ECO:0000256" key="9">
    <source>
        <dbReference type="SAM" id="Phobius"/>
    </source>
</evidence>
<evidence type="ECO:0000256" key="7">
    <source>
        <dbReference type="ARBA" id="ARBA00022989"/>
    </source>
</evidence>
<accession>A0ABV3NSB8</accession>
<keyword evidence="6 9" id="KW-0812">Transmembrane</keyword>
<dbReference type="EMBL" id="JBFMVT010000002">
    <property type="protein sequence ID" value="MEW7312418.1"/>
    <property type="molecule type" value="Genomic_DNA"/>
</dbReference>
<evidence type="ECO:0000256" key="5">
    <source>
        <dbReference type="ARBA" id="ARBA00022649"/>
    </source>
</evidence>
<keyword evidence="8 9" id="KW-0472">Membrane</keyword>
<comment type="subcellular location">
    <subcellularLocation>
        <location evidence="1">Cell inner membrane</location>
        <topology evidence="1">Single-pass membrane protein</topology>
    </subcellularLocation>
</comment>
<comment type="similarity">
    <text evidence="2">Belongs to the Hok/Gef family.</text>
</comment>
<name>A0ABV3NSB8_9ENTR</name>
<evidence type="ECO:0000256" key="2">
    <source>
        <dbReference type="ARBA" id="ARBA00008629"/>
    </source>
</evidence>